<gene>
    <name evidence="1" type="ORF">BOX15_Mlig005929g2</name>
</gene>
<dbReference type="AlphaFoldDB" id="A0A267FWJ8"/>
<comment type="caution">
    <text evidence="1">The sequence shown here is derived from an EMBL/GenBank/DDBJ whole genome shotgun (WGS) entry which is preliminary data.</text>
</comment>
<dbReference type="Pfam" id="PF12796">
    <property type="entry name" value="Ank_2"/>
    <property type="match status" value="1"/>
</dbReference>
<dbReference type="SUPFAM" id="SSF48403">
    <property type="entry name" value="Ankyrin repeat"/>
    <property type="match status" value="1"/>
</dbReference>
<protein>
    <submittedName>
        <fullName evidence="1">Uncharacterized protein</fullName>
    </submittedName>
</protein>
<dbReference type="STRING" id="282301.A0A267FWJ8"/>
<dbReference type="OrthoDB" id="20727at2759"/>
<evidence type="ECO:0000313" key="2">
    <source>
        <dbReference type="Proteomes" id="UP000215902"/>
    </source>
</evidence>
<proteinExistence type="predicted"/>
<dbReference type="InterPro" id="IPR002110">
    <property type="entry name" value="Ankyrin_rpt"/>
</dbReference>
<accession>A0A267FWJ8</accession>
<keyword evidence="2" id="KW-1185">Reference proteome</keyword>
<dbReference type="InterPro" id="IPR036770">
    <property type="entry name" value="Ankyrin_rpt-contain_sf"/>
</dbReference>
<dbReference type="Proteomes" id="UP000215902">
    <property type="component" value="Unassembled WGS sequence"/>
</dbReference>
<sequence>MLTAEQLELQEALDAQDGRRLMRLCRRLTRNLVVTAGGYEMTLAHHVAIGELSNGLECLKTIVNQAGAECLSDRNQNGNTPVHLAAMFQDDTWMIYLHKTLGSDCFEVGGKHNRTAAHFGALNLRGNSALKWLARNLGQRCLRGLDEEGNTPLHLAAWRQGADSMQLFKNELGTFCFQQQGRFKRTPVHQAATNRTSNEALKWLINECGSEALKVTDEHGNTAVHLASCKQDQDSLKLIKDCLGCLVFMVRGRHGFTAVHYAAMNVNGDASLLWFVKELGSSCLLEKGTALDQTPLHLAAQHQGERPIDVARRSLGLSCVMQADRRRRTVVHYAAMNRRSTAALRHIVAQLGPECLKQKDADGSMCLHLAAQYQGLESMALIWDCLGATAFKLEGQNSRTMVHYAAENDQKKELISWIVRKLGHQCLLISDSEGVTPARISGYYEYH</sequence>
<reference evidence="1 2" key="1">
    <citation type="submission" date="2017-06" db="EMBL/GenBank/DDBJ databases">
        <title>A platform for efficient transgenesis in Macrostomum lignano, a flatworm model organism for stem cell research.</title>
        <authorList>
            <person name="Berezikov E."/>
        </authorList>
    </citation>
    <scope>NUCLEOTIDE SEQUENCE [LARGE SCALE GENOMIC DNA]</scope>
    <source>
        <strain evidence="1">DV1</strain>
        <tissue evidence="1">Whole organism</tissue>
    </source>
</reference>
<name>A0A267FWJ8_9PLAT</name>
<dbReference type="PANTHER" id="PTHR24121">
    <property type="entry name" value="NO MECHANORECEPTOR POTENTIAL C, ISOFORM D-RELATED"/>
    <property type="match status" value="1"/>
</dbReference>
<organism evidence="1 2">
    <name type="scientific">Macrostomum lignano</name>
    <dbReference type="NCBI Taxonomy" id="282301"/>
    <lineage>
        <taxon>Eukaryota</taxon>
        <taxon>Metazoa</taxon>
        <taxon>Spiralia</taxon>
        <taxon>Lophotrochozoa</taxon>
        <taxon>Platyhelminthes</taxon>
        <taxon>Rhabditophora</taxon>
        <taxon>Macrostomorpha</taxon>
        <taxon>Macrostomida</taxon>
        <taxon>Macrostomidae</taxon>
        <taxon>Macrostomum</taxon>
    </lineage>
</organism>
<dbReference type="SMART" id="SM00248">
    <property type="entry name" value="ANK"/>
    <property type="match status" value="8"/>
</dbReference>
<dbReference type="Gene3D" id="1.25.40.20">
    <property type="entry name" value="Ankyrin repeat-containing domain"/>
    <property type="match status" value="3"/>
</dbReference>
<dbReference type="EMBL" id="NIVC01000704">
    <property type="protein sequence ID" value="PAA78151.1"/>
    <property type="molecule type" value="Genomic_DNA"/>
</dbReference>
<dbReference type="PANTHER" id="PTHR24121:SF32">
    <property type="entry name" value="DEATH DOMAIN-CONTAINING PROTEIN"/>
    <property type="match status" value="1"/>
</dbReference>
<evidence type="ECO:0000313" key="1">
    <source>
        <dbReference type="EMBL" id="PAA78151.1"/>
    </source>
</evidence>